<keyword evidence="3 11" id="KW-0963">Cytoplasm</keyword>
<dbReference type="InterPro" id="IPR013155">
    <property type="entry name" value="M/V/L/I-tRNA-synth_anticd-bd"/>
</dbReference>
<dbReference type="SUPFAM" id="SSF47323">
    <property type="entry name" value="Anticodon-binding domain of a subclass of class I aminoacyl-tRNA synthetases"/>
    <property type="match status" value="1"/>
</dbReference>
<dbReference type="FunFam" id="3.40.50.620:FF:000098">
    <property type="entry name" value="Valine--tRNA ligase"/>
    <property type="match status" value="1"/>
</dbReference>
<evidence type="ECO:0000259" key="14">
    <source>
        <dbReference type="Pfam" id="PF10458"/>
    </source>
</evidence>
<dbReference type="HAMAP" id="MF_02004">
    <property type="entry name" value="Val_tRNA_synth_type1"/>
    <property type="match status" value="1"/>
</dbReference>
<comment type="subcellular location">
    <subcellularLocation>
        <location evidence="1 11">Cytoplasm</location>
    </subcellularLocation>
</comment>
<comment type="similarity">
    <text evidence="11">Belongs to the class-I aminoacyl-tRNA synthetase family. ValS type 1 subfamily.</text>
</comment>
<sequence>MPKEIPTRIDPKEFEADIYAEWIKDNRFHANENSGKPAYSIVIPPPNVTGSLHMGHALNNTLQDILIRYHRLAGFEALWMPGTDHAGIATQNVVEKQLAAEGTDRHALGRDAFIERVWKWRTESGGTIINQLKRLGCSCDWERERFTMDEGLSAAVRKVFVTLYKEGLIYRSDYIVNWCPRCHTALSDLEVEHEDTEGAFYQILYPVKDSDIKLTVATTRPETMLGDTAVAVHPEDERYRHLIGKTVILPLMNREIPVIGDEYVDMEMGTGCLKVTPAHDPNDFEIGRRHDLPAVKVMDESGKINANGGQFAGLDRFVARKQVIDELDRLGLFVKKDAHMHSVGHCQRCTTIVEPTISKQWFVKIKPLAEKAIEGVETGDIKIYPESWKNTYYEWMYNIRDWCISRQIWWGHRIPAWYCAGCGEIIVETEDPDTCPKCGSASLTQDPDVLDTWFSSALWPFSTMGWPEKTKTLEKFYPTSCLVTGFDILFFWVARMIMDGYKFMDEKPFKEVYLHALVRDQHGQKMSKSKGNVIDPLVMIDKFGADSFRFTLAAFAAQGRDIKMSEERIDGYRNFVNKIWNASRFIMMNFEDGAPLPPADRLKIEDKWILMNLRKTAEQTAEAIKKYDFNEGALSIYSFFWHKFCDWYIEFIKPRIYNEETKADAMAVAAYVLEKSLIILHPFMPFVTEYIYKMLTGRQSVMAETYPEPDFTWQTEMEETDAVIELVSLIRNVRGEYNVSMSKQLKAWVKTDSAKTKELFTHAKDRVINLARLESMDFTDAEPADSVANIAGSFTVYVPLQGLIDVEAEIKKLEKEQKAVEKDLNVYGGKLKNEKYLANAAPEIIEKDKKKFEEVSTLAAKIEENLRRLKSQC</sequence>
<comment type="domain">
    <text evidence="11">The C-terminal coiled-coil domain is crucial for aminoacylation activity.</text>
</comment>
<dbReference type="InterPro" id="IPR033705">
    <property type="entry name" value="Anticodon_Ia_Val"/>
</dbReference>
<evidence type="ECO:0000259" key="13">
    <source>
        <dbReference type="Pfam" id="PF08264"/>
    </source>
</evidence>
<keyword evidence="5 11" id="KW-0547">Nucleotide-binding</keyword>
<dbReference type="Gene3D" id="1.10.730.10">
    <property type="entry name" value="Isoleucyl-tRNA Synthetase, Domain 1"/>
    <property type="match status" value="1"/>
</dbReference>
<dbReference type="PRINTS" id="PR00986">
    <property type="entry name" value="TRNASYNTHVAL"/>
</dbReference>
<dbReference type="InterPro" id="IPR019499">
    <property type="entry name" value="Val-tRNA_synth_tRNA-bd"/>
</dbReference>
<dbReference type="PANTHER" id="PTHR11946:SF93">
    <property type="entry name" value="VALINE--TRNA LIGASE, CHLOROPLASTIC_MITOCHONDRIAL 2"/>
    <property type="match status" value="1"/>
</dbReference>
<dbReference type="InterPro" id="IPR009080">
    <property type="entry name" value="tRNAsynth_Ia_anticodon-bd"/>
</dbReference>
<evidence type="ECO:0000259" key="12">
    <source>
        <dbReference type="Pfam" id="PF00133"/>
    </source>
</evidence>
<feature type="domain" description="Valyl-tRNA synthetase tRNA-binding arm" evidence="14">
    <location>
        <begin position="805"/>
        <end position="870"/>
    </location>
</feature>
<dbReference type="RefSeq" id="WP_128466302.1">
    <property type="nucleotide sequence ID" value="NZ_CP035108.1"/>
</dbReference>
<dbReference type="SUPFAM" id="SSF46589">
    <property type="entry name" value="tRNA-binding arm"/>
    <property type="match status" value="1"/>
</dbReference>
<dbReference type="InterPro" id="IPR037118">
    <property type="entry name" value="Val-tRNA_synth_C_sf"/>
</dbReference>
<dbReference type="PANTHER" id="PTHR11946">
    <property type="entry name" value="VALYL-TRNA SYNTHETASES"/>
    <property type="match status" value="1"/>
</dbReference>
<feature type="binding site" evidence="11">
    <location>
        <position position="528"/>
    </location>
    <ligand>
        <name>ATP</name>
        <dbReference type="ChEBI" id="CHEBI:30616"/>
    </ligand>
</feature>
<dbReference type="GO" id="GO:0005524">
    <property type="term" value="F:ATP binding"/>
    <property type="evidence" value="ECO:0007669"/>
    <property type="project" value="UniProtKB-UniRule"/>
</dbReference>
<evidence type="ECO:0000256" key="11">
    <source>
        <dbReference type="HAMAP-Rule" id="MF_02004"/>
    </source>
</evidence>
<comment type="function">
    <text evidence="11">Catalyzes the attachment of valine to tRNA(Val). As ValRS can inadvertently accommodate and process structurally similar amino acids such as threonine, to avoid such errors, it has a 'posttransfer' editing activity that hydrolyzes mischarged Thr-tRNA(Val) in a tRNA-dependent manner.</text>
</comment>
<dbReference type="PROSITE" id="PS00178">
    <property type="entry name" value="AA_TRNA_LIGASE_I"/>
    <property type="match status" value="1"/>
</dbReference>
<dbReference type="GO" id="GO:0002161">
    <property type="term" value="F:aminoacyl-tRNA deacylase activity"/>
    <property type="evidence" value="ECO:0007669"/>
    <property type="project" value="InterPro"/>
</dbReference>
<dbReference type="CDD" id="cd07962">
    <property type="entry name" value="Anticodon_Ia_Val"/>
    <property type="match status" value="1"/>
</dbReference>
<keyword evidence="16" id="KW-1185">Reference proteome</keyword>
<reference evidence="15 16" key="1">
    <citation type="submission" date="2019-01" db="EMBL/GenBank/DDBJ databases">
        <title>Geovibrio thiophilus DSM 11263, complete genome.</title>
        <authorList>
            <person name="Spring S."/>
            <person name="Bunk B."/>
            <person name="Sproer C."/>
        </authorList>
    </citation>
    <scope>NUCLEOTIDE SEQUENCE [LARGE SCALE GENOMIC DNA]</scope>
    <source>
        <strain evidence="15 16">DSM 11263</strain>
    </source>
</reference>
<dbReference type="FunFam" id="3.40.50.620:FF:000032">
    <property type="entry name" value="Valine--tRNA ligase"/>
    <property type="match status" value="1"/>
</dbReference>
<protein>
    <recommendedName>
        <fullName evidence="11">Valine--tRNA ligase</fullName>
        <ecNumber evidence="11">6.1.1.9</ecNumber>
    </recommendedName>
    <alternativeName>
        <fullName evidence="11">Valyl-tRNA synthetase</fullName>
        <shortName evidence="11">ValRS</shortName>
    </alternativeName>
</protein>
<dbReference type="NCBIfam" id="NF004349">
    <property type="entry name" value="PRK05729.1"/>
    <property type="match status" value="1"/>
</dbReference>
<gene>
    <name evidence="11" type="primary">valS</name>
    <name evidence="15" type="ORF">EP073_06220</name>
</gene>
<dbReference type="GO" id="GO:0006438">
    <property type="term" value="P:valyl-tRNA aminoacylation"/>
    <property type="evidence" value="ECO:0007669"/>
    <property type="project" value="UniProtKB-UniRule"/>
</dbReference>
<feature type="domain" description="Aminoacyl-tRNA synthetase class Ia" evidence="12">
    <location>
        <begin position="18"/>
        <end position="565"/>
    </location>
</feature>
<evidence type="ECO:0000256" key="8">
    <source>
        <dbReference type="ARBA" id="ARBA00023054"/>
    </source>
</evidence>
<evidence type="ECO:0000256" key="9">
    <source>
        <dbReference type="ARBA" id="ARBA00023146"/>
    </source>
</evidence>
<dbReference type="InterPro" id="IPR002303">
    <property type="entry name" value="Valyl-tRNA_ligase"/>
</dbReference>
<evidence type="ECO:0000256" key="2">
    <source>
        <dbReference type="ARBA" id="ARBA00011245"/>
    </source>
</evidence>
<keyword evidence="7 11" id="KW-0648">Protein biosynthesis</keyword>
<keyword evidence="8 11" id="KW-0175">Coiled coil</keyword>
<dbReference type="Proteomes" id="UP000287502">
    <property type="component" value="Chromosome"/>
</dbReference>
<dbReference type="SUPFAM" id="SSF50677">
    <property type="entry name" value="ValRS/IleRS/LeuRS editing domain"/>
    <property type="match status" value="1"/>
</dbReference>
<feature type="domain" description="Methionyl/Valyl/Leucyl/Isoleucyl-tRNA synthetase anticodon-binding" evidence="13">
    <location>
        <begin position="606"/>
        <end position="746"/>
    </location>
</feature>
<comment type="domain">
    <text evidence="11">ValRS has two distinct active sites: one for aminoacylation and one for editing. The misactivated threonine is translocated from the active site to the editing site.</text>
</comment>
<dbReference type="OrthoDB" id="9810365at2"/>
<organism evidence="15 16">
    <name type="scientific">Geovibrio thiophilus</name>
    <dbReference type="NCBI Taxonomy" id="139438"/>
    <lineage>
        <taxon>Bacteria</taxon>
        <taxon>Pseudomonadati</taxon>
        <taxon>Deferribacterota</taxon>
        <taxon>Deferribacteres</taxon>
        <taxon>Deferribacterales</taxon>
        <taxon>Geovibrionaceae</taxon>
        <taxon>Geovibrio</taxon>
    </lineage>
</organism>
<evidence type="ECO:0000256" key="4">
    <source>
        <dbReference type="ARBA" id="ARBA00022598"/>
    </source>
</evidence>
<evidence type="ECO:0000256" key="6">
    <source>
        <dbReference type="ARBA" id="ARBA00022840"/>
    </source>
</evidence>
<comment type="subunit">
    <text evidence="2 11">Monomer.</text>
</comment>
<evidence type="ECO:0000256" key="5">
    <source>
        <dbReference type="ARBA" id="ARBA00022741"/>
    </source>
</evidence>
<dbReference type="InterPro" id="IPR010978">
    <property type="entry name" value="tRNA-bd_arm"/>
</dbReference>
<dbReference type="InterPro" id="IPR002300">
    <property type="entry name" value="aa-tRNA-synth_Ia"/>
</dbReference>
<evidence type="ECO:0000256" key="1">
    <source>
        <dbReference type="ARBA" id="ARBA00004496"/>
    </source>
</evidence>
<feature type="short sequence motif" description="'HIGH' region" evidence="11">
    <location>
        <begin position="46"/>
        <end position="56"/>
    </location>
</feature>
<dbReference type="Gene3D" id="3.90.740.10">
    <property type="entry name" value="Valyl/Leucyl/Isoleucyl-tRNA synthetase, editing domain"/>
    <property type="match status" value="1"/>
</dbReference>
<dbReference type="GO" id="GO:0005829">
    <property type="term" value="C:cytosol"/>
    <property type="evidence" value="ECO:0007669"/>
    <property type="project" value="TreeGrafter"/>
</dbReference>
<dbReference type="SUPFAM" id="SSF52374">
    <property type="entry name" value="Nucleotidylyl transferase"/>
    <property type="match status" value="1"/>
</dbReference>
<dbReference type="FunFam" id="3.90.740.10:FF:000005">
    <property type="entry name" value="Valine--tRNA ligase, mitochondrial"/>
    <property type="match status" value="1"/>
</dbReference>
<keyword evidence="9 11" id="KW-0030">Aminoacyl-tRNA synthetase</keyword>
<evidence type="ECO:0000256" key="3">
    <source>
        <dbReference type="ARBA" id="ARBA00022490"/>
    </source>
</evidence>
<keyword evidence="4 11" id="KW-0436">Ligase</keyword>
<evidence type="ECO:0000256" key="10">
    <source>
        <dbReference type="ARBA" id="ARBA00047552"/>
    </source>
</evidence>
<dbReference type="AlphaFoldDB" id="A0A3R6AXV1"/>
<dbReference type="Pfam" id="PF10458">
    <property type="entry name" value="Val_tRNA-synt_C"/>
    <property type="match status" value="1"/>
</dbReference>
<dbReference type="GO" id="GO:0004832">
    <property type="term" value="F:valine-tRNA ligase activity"/>
    <property type="evidence" value="ECO:0007669"/>
    <property type="project" value="UniProtKB-UniRule"/>
</dbReference>
<feature type="short sequence motif" description="'KMSKS' region" evidence="11">
    <location>
        <begin position="525"/>
        <end position="529"/>
    </location>
</feature>
<dbReference type="KEGG" id="gtl:EP073_06220"/>
<comment type="catalytic activity">
    <reaction evidence="10 11">
        <text>tRNA(Val) + L-valine + ATP = L-valyl-tRNA(Val) + AMP + diphosphate</text>
        <dbReference type="Rhea" id="RHEA:10704"/>
        <dbReference type="Rhea" id="RHEA-COMP:9672"/>
        <dbReference type="Rhea" id="RHEA-COMP:9708"/>
        <dbReference type="ChEBI" id="CHEBI:30616"/>
        <dbReference type="ChEBI" id="CHEBI:33019"/>
        <dbReference type="ChEBI" id="CHEBI:57762"/>
        <dbReference type="ChEBI" id="CHEBI:78442"/>
        <dbReference type="ChEBI" id="CHEBI:78537"/>
        <dbReference type="ChEBI" id="CHEBI:456215"/>
        <dbReference type="EC" id="6.1.1.9"/>
    </reaction>
</comment>
<dbReference type="InterPro" id="IPR014729">
    <property type="entry name" value="Rossmann-like_a/b/a_fold"/>
</dbReference>
<dbReference type="InterPro" id="IPR001412">
    <property type="entry name" value="aa-tRNA-synth_I_CS"/>
</dbReference>
<evidence type="ECO:0000313" key="16">
    <source>
        <dbReference type="Proteomes" id="UP000287502"/>
    </source>
</evidence>
<dbReference type="Pfam" id="PF00133">
    <property type="entry name" value="tRNA-synt_1"/>
    <property type="match status" value="1"/>
</dbReference>
<dbReference type="Pfam" id="PF08264">
    <property type="entry name" value="Anticodon_1"/>
    <property type="match status" value="1"/>
</dbReference>
<dbReference type="Gene3D" id="3.40.50.620">
    <property type="entry name" value="HUPs"/>
    <property type="match status" value="2"/>
</dbReference>
<dbReference type="EMBL" id="CP035108">
    <property type="protein sequence ID" value="QAR33016.1"/>
    <property type="molecule type" value="Genomic_DNA"/>
</dbReference>
<evidence type="ECO:0000256" key="7">
    <source>
        <dbReference type="ARBA" id="ARBA00022917"/>
    </source>
</evidence>
<keyword evidence="6 11" id="KW-0067">ATP-binding</keyword>
<dbReference type="EC" id="6.1.1.9" evidence="11"/>
<proteinExistence type="inferred from homology"/>
<dbReference type="Gene3D" id="1.10.287.380">
    <property type="entry name" value="Valyl-tRNA synthetase, C-terminal domain"/>
    <property type="match status" value="1"/>
</dbReference>
<dbReference type="NCBIfam" id="TIGR00422">
    <property type="entry name" value="valS"/>
    <property type="match status" value="1"/>
</dbReference>
<evidence type="ECO:0000313" key="15">
    <source>
        <dbReference type="EMBL" id="QAR33016.1"/>
    </source>
</evidence>
<name>A0A3R6AXV1_9BACT</name>
<accession>A0A3R6AXV1</accession>
<dbReference type="CDD" id="cd00817">
    <property type="entry name" value="ValRS_core"/>
    <property type="match status" value="1"/>
</dbReference>
<dbReference type="InterPro" id="IPR009008">
    <property type="entry name" value="Val/Leu/Ile-tRNA-synth_edit"/>
</dbReference>